<feature type="chain" id="PRO_5025450818" description="Secreted peptide" evidence="2">
    <location>
        <begin position="22"/>
        <end position="81"/>
    </location>
</feature>
<evidence type="ECO:0000313" key="3">
    <source>
        <dbReference type="EMBL" id="KAF2232407.1"/>
    </source>
</evidence>
<feature type="signal peptide" evidence="2">
    <location>
        <begin position="1"/>
        <end position="21"/>
    </location>
</feature>
<dbReference type="EMBL" id="ML991816">
    <property type="protein sequence ID" value="KAF2232407.1"/>
    <property type="molecule type" value="Genomic_DNA"/>
</dbReference>
<feature type="transmembrane region" description="Helical" evidence="1">
    <location>
        <begin position="57"/>
        <end position="78"/>
    </location>
</feature>
<evidence type="ECO:0008006" key="5">
    <source>
        <dbReference type="Google" id="ProtNLM"/>
    </source>
</evidence>
<proteinExistence type="predicted"/>
<keyword evidence="1" id="KW-0812">Transmembrane</keyword>
<keyword evidence="4" id="KW-1185">Reference proteome</keyword>
<keyword evidence="1" id="KW-1133">Transmembrane helix</keyword>
<evidence type="ECO:0000313" key="4">
    <source>
        <dbReference type="Proteomes" id="UP000800092"/>
    </source>
</evidence>
<keyword evidence="1" id="KW-0472">Membrane</keyword>
<sequence length="81" mass="8861">MAVAPTSRSGAIIAMIARLVGLLTRLTPSHRVTRYHIWTMTLRGRGTSTIRDGPSPVGAAVALDLVILDVVPILYRYFLRS</sequence>
<evidence type="ECO:0000256" key="1">
    <source>
        <dbReference type="SAM" id="Phobius"/>
    </source>
</evidence>
<protein>
    <recommendedName>
        <fullName evidence="5">Secreted peptide</fullName>
    </recommendedName>
</protein>
<dbReference type="AlphaFoldDB" id="A0A6A6H3D2"/>
<gene>
    <name evidence="3" type="ORF">EV356DRAFT_505377</name>
</gene>
<evidence type="ECO:0000256" key="2">
    <source>
        <dbReference type="SAM" id="SignalP"/>
    </source>
</evidence>
<dbReference type="Proteomes" id="UP000800092">
    <property type="component" value="Unassembled WGS sequence"/>
</dbReference>
<keyword evidence="2" id="KW-0732">Signal</keyword>
<organism evidence="3 4">
    <name type="scientific">Viridothelium virens</name>
    <name type="common">Speckled blister lichen</name>
    <name type="synonym">Trypethelium virens</name>
    <dbReference type="NCBI Taxonomy" id="1048519"/>
    <lineage>
        <taxon>Eukaryota</taxon>
        <taxon>Fungi</taxon>
        <taxon>Dikarya</taxon>
        <taxon>Ascomycota</taxon>
        <taxon>Pezizomycotina</taxon>
        <taxon>Dothideomycetes</taxon>
        <taxon>Dothideomycetes incertae sedis</taxon>
        <taxon>Trypetheliales</taxon>
        <taxon>Trypetheliaceae</taxon>
        <taxon>Viridothelium</taxon>
    </lineage>
</organism>
<accession>A0A6A6H3D2</accession>
<reference evidence="3" key="1">
    <citation type="journal article" date="2020" name="Stud. Mycol.">
        <title>101 Dothideomycetes genomes: a test case for predicting lifestyles and emergence of pathogens.</title>
        <authorList>
            <person name="Haridas S."/>
            <person name="Albert R."/>
            <person name="Binder M."/>
            <person name="Bloem J."/>
            <person name="Labutti K."/>
            <person name="Salamov A."/>
            <person name="Andreopoulos B."/>
            <person name="Baker S."/>
            <person name="Barry K."/>
            <person name="Bills G."/>
            <person name="Bluhm B."/>
            <person name="Cannon C."/>
            <person name="Castanera R."/>
            <person name="Culley D."/>
            <person name="Daum C."/>
            <person name="Ezra D."/>
            <person name="Gonzalez J."/>
            <person name="Henrissat B."/>
            <person name="Kuo A."/>
            <person name="Liang C."/>
            <person name="Lipzen A."/>
            <person name="Lutzoni F."/>
            <person name="Magnuson J."/>
            <person name="Mondo S."/>
            <person name="Nolan M."/>
            <person name="Ohm R."/>
            <person name="Pangilinan J."/>
            <person name="Park H.-J."/>
            <person name="Ramirez L."/>
            <person name="Alfaro M."/>
            <person name="Sun H."/>
            <person name="Tritt A."/>
            <person name="Yoshinaga Y."/>
            <person name="Zwiers L.-H."/>
            <person name="Turgeon B."/>
            <person name="Goodwin S."/>
            <person name="Spatafora J."/>
            <person name="Crous P."/>
            <person name="Grigoriev I."/>
        </authorList>
    </citation>
    <scope>NUCLEOTIDE SEQUENCE</scope>
    <source>
        <strain evidence="3">Tuck. ex Michener</strain>
    </source>
</reference>
<name>A0A6A6H3D2_VIRVR</name>